<dbReference type="EMBL" id="JADQAZ010000003">
    <property type="protein sequence ID" value="MBT0958835.1"/>
    <property type="molecule type" value="Genomic_DNA"/>
</dbReference>
<accession>A0AAP2CSF8</accession>
<dbReference type="InterPro" id="IPR028994">
    <property type="entry name" value="Integrin_alpha_N"/>
</dbReference>
<dbReference type="AlphaFoldDB" id="A0AAP2CSF8"/>
<organism evidence="2 3">
    <name type="scientific">Harenicola maris</name>
    <dbReference type="NCBI Taxonomy" id="2841044"/>
    <lineage>
        <taxon>Bacteria</taxon>
        <taxon>Pseudomonadati</taxon>
        <taxon>Pseudomonadota</taxon>
        <taxon>Alphaproteobacteria</taxon>
        <taxon>Rhodobacterales</taxon>
        <taxon>Paracoccaceae</taxon>
        <taxon>Harenicola</taxon>
    </lineage>
</organism>
<dbReference type="Proteomes" id="UP001315686">
    <property type="component" value="Unassembled WGS sequence"/>
</dbReference>
<gene>
    <name evidence="2" type="ORF">IV417_15710</name>
</gene>
<evidence type="ECO:0000256" key="1">
    <source>
        <dbReference type="ARBA" id="ARBA00022729"/>
    </source>
</evidence>
<evidence type="ECO:0000313" key="3">
    <source>
        <dbReference type="Proteomes" id="UP001315686"/>
    </source>
</evidence>
<dbReference type="SUPFAM" id="SSF69318">
    <property type="entry name" value="Integrin alpha N-terminal domain"/>
    <property type="match status" value="1"/>
</dbReference>
<name>A0AAP2CSF8_9RHOB</name>
<dbReference type="Pfam" id="PF13517">
    <property type="entry name" value="FG-GAP_3"/>
    <property type="match status" value="1"/>
</dbReference>
<comment type="caution">
    <text evidence="2">The sequence shown here is derived from an EMBL/GenBank/DDBJ whole genome shotgun (WGS) entry which is preliminary data.</text>
</comment>
<keyword evidence="1" id="KW-0732">Signal</keyword>
<evidence type="ECO:0000313" key="2">
    <source>
        <dbReference type="EMBL" id="MBT0958835.1"/>
    </source>
</evidence>
<dbReference type="InterPro" id="IPR013517">
    <property type="entry name" value="FG-GAP"/>
</dbReference>
<protein>
    <submittedName>
        <fullName evidence="2">VCBS repeat-containing protein</fullName>
    </submittedName>
</protein>
<keyword evidence="3" id="KW-1185">Reference proteome</keyword>
<sequence length="244" mass="25244">MPGVGGEAVARYEVPVGSRTAAQITAAWFAGPVKYYPHGVLGDAVEASVLSVRGSGISPEGADCVVTVTLGEDHVFEDLTPRLVDLDGDGAAEVVAVRSHVARGAQLAVYGMRDGAFGLIATTPYIGQRNRWLAPVGAADLDGDGAVEIAFVDRPHLAKTLRIWRWQEGDLVEVGGFAGVSNHRIGENFISGGLRDCGAGPEMVLARGDWSGLLALRFDGSEVTSTPVAGAPDAEGFGAALSCS</sequence>
<proteinExistence type="predicted"/>
<reference evidence="2 3" key="1">
    <citation type="journal article" date="2021" name="Arch. Microbiol.">
        <title>Harenicola maris gen. nov., sp. nov. isolated from the Sea of Japan shallow sediments.</title>
        <authorList>
            <person name="Romanenko L.A."/>
            <person name="Kurilenko V.V."/>
            <person name="Chernysheva N.Y."/>
            <person name="Tekutyeva L.A."/>
            <person name="Velansky P.V."/>
            <person name="Svetashev V.I."/>
            <person name="Isaeva M.P."/>
        </authorList>
    </citation>
    <scope>NUCLEOTIDE SEQUENCE [LARGE SCALE GENOMIC DNA]</scope>
    <source>
        <strain evidence="2 3">KMM 3653</strain>
    </source>
</reference>